<dbReference type="AlphaFoldDB" id="A0A9P6KZ96"/>
<keyword evidence="4 5" id="KW-0472">Membrane</keyword>
<proteinExistence type="predicted"/>
<dbReference type="GO" id="GO:0005789">
    <property type="term" value="C:endoplasmic reticulum membrane"/>
    <property type="evidence" value="ECO:0007669"/>
    <property type="project" value="InterPro"/>
</dbReference>
<evidence type="ECO:0008006" key="8">
    <source>
        <dbReference type="Google" id="ProtNLM"/>
    </source>
</evidence>
<accession>A0A9P6KZ96</accession>
<feature type="transmembrane region" description="Helical" evidence="5">
    <location>
        <begin position="21"/>
        <end position="39"/>
    </location>
</feature>
<gene>
    <name evidence="6" type="ORF">NGRA_1337</name>
</gene>
<evidence type="ECO:0000256" key="3">
    <source>
        <dbReference type="ARBA" id="ARBA00022989"/>
    </source>
</evidence>
<evidence type="ECO:0000313" key="7">
    <source>
        <dbReference type="Proteomes" id="UP000740883"/>
    </source>
</evidence>
<feature type="transmembrane region" description="Helical" evidence="5">
    <location>
        <begin position="111"/>
        <end position="128"/>
    </location>
</feature>
<reference evidence="6 7" key="1">
    <citation type="journal article" date="2020" name="Genome Biol. Evol.">
        <title>Comparative genomics of strictly vertically transmitted, feminizing microsporidia endosymbionts of amphipod crustaceans.</title>
        <authorList>
            <person name="Cormier A."/>
            <person name="Chebbi M.A."/>
            <person name="Giraud I."/>
            <person name="Wattier R."/>
            <person name="Teixeira M."/>
            <person name="Gilbert C."/>
            <person name="Rigaud T."/>
            <person name="Cordaux R."/>
        </authorList>
    </citation>
    <scope>NUCLEOTIDE SEQUENCE [LARGE SCALE GENOMIC DNA]</scope>
    <source>
        <strain evidence="6 7">Ou3-Ou53</strain>
    </source>
</reference>
<sequence length="146" mass="17412">MKINRVDVSENISWVFQKGSWSIHVIFTAVIKLTLAQFMTENFSWQATILTYNVLTFLLFHWKVGDPFSSQYFNCTFWEQLNEQAGGSIHMRFLSLYPVILFIIVNKIVDWNKYMFCIYMVSLFMVVIPKLSFMHLRRVFGYRSHN</sequence>
<keyword evidence="7" id="KW-1185">Reference proteome</keyword>
<evidence type="ECO:0000256" key="5">
    <source>
        <dbReference type="SAM" id="Phobius"/>
    </source>
</evidence>
<evidence type="ECO:0000313" key="6">
    <source>
        <dbReference type="EMBL" id="KAF9763323.1"/>
    </source>
</evidence>
<name>A0A9P6KZ96_9MICR</name>
<keyword evidence="3 5" id="KW-1133">Transmembrane helix</keyword>
<evidence type="ECO:0000256" key="1">
    <source>
        <dbReference type="ARBA" id="ARBA00004141"/>
    </source>
</evidence>
<dbReference type="Pfam" id="PF04061">
    <property type="entry name" value="ORMDL"/>
    <property type="match status" value="1"/>
</dbReference>
<dbReference type="OrthoDB" id="1932233at2759"/>
<dbReference type="InterPro" id="IPR007203">
    <property type="entry name" value="ORMDL"/>
</dbReference>
<comment type="subcellular location">
    <subcellularLocation>
        <location evidence="1">Membrane</location>
        <topology evidence="1">Multi-pass membrane protein</topology>
    </subcellularLocation>
</comment>
<dbReference type="EMBL" id="SBJO01000081">
    <property type="protein sequence ID" value="KAF9763323.1"/>
    <property type="molecule type" value="Genomic_DNA"/>
</dbReference>
<dbReference type="Proteomes" id="UP000740883">
    <property type="component" value="Unassembled WGS sequence"/>
</dbReference>
<protein>
    <recommendedName>
        <fullName evidence="8">ORM1-like protein 2</fullName>
    </recommendedName>
</protein>
<comment type="caution">
    <text evidence="6">The sequence shown here is derived from an EMBL/GenBank/DDBJ whole genome shotgun (WGS) entry which is preliminary data.</text>
</comment>
<feature type="transmembrane region" description="Helical" evidence="5">
    <location>
        <begin position="85"/>
        <end position="105"/>
    </location>
</feature>
<evidence type="ECO:0000256" key="2">
    <source>
        <dbReference type="ARBA" id="ARBA00022692"/>
    </source>
</evidence>
<keyword evidence="2 5" id="KW-0812">Transmembrane</keyword>
<organism evidence="6 7">
    <name type="scientific">Nosema granulosis</name>
    <dbReference type="NCBI Taxonomy" id="83296"/>
    <lineage>
        <taxon>Eukaryota</taxon>
        <taxon>Fungi</taxon>
        <taxon>Fungi incertae sedis</taxon>
        <taxon>Microsporidia</taxon>
        <taxon>Nosematidae</taxon>
        <taxon>Nosema</taxon>
    </lineage>
</organism>
<feature type="transmembrane region" description="Helical" evidence="5">
    <location>
        <begin position="45"/>
        <end position="64"/>
    </location>
</feature>
<dbReference type="PANTHER" id="PTHR12665">
    <property type="entry name" value="ORMDL PROTEINS"/>
    <property type="match status" value="1"/>
</dbReference>
<evidence type="ECO:0000256" key="4">
    <source>
        <dbReference type="ARBA" id="ARBA00023136"/>
    </source>
</evidence>